<feature type="transmembrane region" description="Helical" evidence="6">
    <location>
        <begin position="189"/>
        <end position="208"/>
    </location>
</feature>
<feature type="transmembrane region" description="Helical" evidence="6">
    <location>
        <begin position="366"/>
        <end position="386"/>
    </location>
</feature>
<feature type="transmembrane region" description="Helical" evidence="6">
    <location>
        <begin position="44"/>
        <end position="63"/>
    </location>
</feature>
<dbReference type="Gene3D" id="1.20.1740.10">
    <property type="entry name" value="Amino acid/polyamine transporter I"/>
    <property type="match status" value="1"/>
</dbReference>
<evidence type="ECO:0000256" key="6">
    <source>
        <dbReference type="SAM" id="Phobius"/>
    </source>
</evidence>
<evidence type="ECO:0000256" key="1">
    <source>
        <dbReference type="ARBA" id="ARBA00004141"/>
    </source>
</evidence>
<dbReference type="RefSeq" id="XP_025516574.1">
    <property type="nucleotide sequence ID" value="XM_025657860.1"/>
</dbReference>
<dbReference type="Pfam" id="PF13520">
    <property type="entry name" value="AA_permease_2"/>
    <property type="match status" value="1"/>
</dbReference>
<dbReference type="PANTHER" id="PTHR45649:SF11">
    <property type="entry name" value="TRANSPORTER, PUTATIVE (EUROFUNG)-RELATED"/>
    <property type="match status" value="1"/>
</dbReference>
<feature type="transmembrane region" description="Helical" evidence="6">
    <location>
        <begin position="437"/>
        <end position="460"/>
    </location>
</feature>
<gene>
    <name evidence="7" type="ORF">BO85DRAFT_419457</name>
</gene>
<feature type="transmembrane region" description="Helical" evidence="6">
    <location>
        <begin position="318"/>
        <end position="345"/>
    </location>
</feature>
<protein>
    <submittedName>
        <fullName evidence="7">Amino acid transporter</fullName>
    </submittedName>
</protein>
<evidence type="ECO:0000256" key="3">
    <source>
        <dbReference type="ARBA" id="ARBA00022692"/>
    </source>
</evidence>
<dbReference type="PIRSF" id="PIRSF006060">
    <property type="entry name" value="AA_transporter"/>
    <property type="match status" value="1"/>
</dbReference>
<evidence type="ECO:0000256" key="5">
    <source>
        <dbReference type="ARBA" id="ARBA00023136"/>
    </source>
</evidence>
<accession>A0A8G1R3S5</accession>
<dbReference type="GO" id="GO:0016020">
    <property type="term" value="C:membrane"/>
    <property type="evidence" value="ECO:0007669"/>
    <property type="project" value="UniProtKB-SubCell"/>
</dbReference>
<keyword evidence="5 6" id="KW-0472">Membrane</keyword>
<keyword evidence="8" id="KW-1185">Reference proteome</keyword>
<dbReference type="PANTHER" id="PTHR45649">
    <property type="entry name" value="AMINO-ACID PERMEASE BAT1"/>
    <property type="match status" value="1"/>
</dbReference>
<name>A0A8G1R3S5_9EURO</name>
<keyword evidence="3 6" id="KW-0812">Transmembrane</keyword>
<dbReference type="GeneID" id="37161262"/>
<evidence type="ECO:0000313" key="7">
    <source>
        <dbReference type="EMBL" id="RAH58652.1"/>
    </source>
</evidence>
<reference evidence="7 8" key="1">
    <citation type="submission" date="2018-02" db="EMBL/GenBank/DDBJ databases">
        <title>The genomes of Aspergillus section Nigri reveals drivers in fungal speciation.</title>
        <authorList>
            <consortium name="DOE Joint Genome Institute"/>
            <person name="Vesth T.C."/>
            <person name="Nybo J."/>
            <person name="Theobald S."/>
            <person name="Brandl J."/>
            <person name="Frisvad J.C."/>
            <person name="Nielsen K.F."/>
            <person name="Lyhne E.K."/>
            <person name="Kogle M.E."/>
            <person name="Kuo A."/>
            <person name="Riley R."/>
            <person name="Clum A."/>
            <person name="Nolan M."/>
            <person name="Lipzen A."/>
            <person name="Salamov A."/>
            <person name="Henrissat B."/>
            <person name="Wiebenga A."/>
            <person name="De vries R.P."/>
            <person name="Grigoriev I.V."/>
            <person name="Mortensen U.H."/>
            <person name="Andersen M.R."/>
            <person name="Baker S.E."/>
        </authorList>
    </citation>
    <scope>NUCLEOTIDE SEQUENCE [LARGE SCALE GENOMIC DNA]</scope>
    <source>
        <strain evidence="7 8">CBS 112811</strain>
    </source>
</reference>
<evidence type="ECO:0000313" key="8">
    <source>
        <dbReference type="Proteomes" id="UP000249526"/>
    </source>
</evidence>
<feature type="transmembrane region" description="Helical" evidence="6">
    <location>
        <begin position="70"/>
        <end position="94"/>
    </location>
</feature>
<dbReference type="Proteomes" id="UP000249526">
    <property type="component" value="Unassembled WGS sequence"/>
</dbReference>
<dbReference type="InterPro" id="IPR002293">
    <property type="entry name" value="AA/rel_permease1"/>
</dbReference>
<keyword evidence="2" id="KW-0813">Transport</keyword>
<organism evidence="7 8">
    <name type="scientific">Aspergillus piperis CBS 112811</name>
    <dbReference type="NCBI Taxonomy" id="1448313"/>
    <lineage>
        <taxon>Eukaryota</taxon>
        <taxon>Fungi</taxon>
        <taxon>Dikarya</taxon>
        <taxon>Ascomycota</taxon>
        <taxon>Pezizomycotina</taxon>
        <taxon>Eurotiomycetes</taxon>
        <taxon>Eurotiomycetidae</taxon>
        <taxon>Eurotiales</taxon>
        <taxon>Aspergillaceae</taxon>
        <taxon>Aspergillus</taxon>
        <taxon>Aspergillus subgen. Circumdati</taxon>
    </lineage>
</organism>
<feature type="transmembrane region" description="Helical" evidence="6">
    <location>
        <begin position="392"/>
        <end position="416"/>
    </location>
</feature>
<feature type="transmembrane region" description="Helical" evidence="6">
    <location>
        <begin position="273"/>
        <end position="298"/>
    </location>
</feature>
<comment type="subcellular location">
    <subcellularLocation>
        <location evidence="1">Membrane</location>
        <topology evidence="1">Multi-pass membrane protein</topology>
    </subcellularLocation>
</comment>
<dbReference type="AlphaFoldDB" id="A0A8G1R3S5"/>
<keyword evidence="4 6" id="KW-1133">Transmembrane helix</keyword>
<evidence type="ECO:0000256" key="2">
    <source>
        <dbReference type="ARBA" id="ARBA00022448"/>
    </source>
</evidence>
<sequence length="539" mass="58091">MSLLIPLHWIQNAAAGMSDIESPSTARAELPRQFSFLSTLALGYSITNSWAGYAGILSIPLVMGGSPTAFFGLVVASIACCFITAGLAELASAFPTSGGPFHFAFMAAAPKHRAAVSFVVGWLTMISWCTVSTSNGIVCAQLISGLVTVHHPSFTESAWRIYLIYLLIVLLSTMVVCFLPRVLPLIEDSILTFSLLTFSASFITVLAMQDHKQSAHTVFFAYENHTGWSDGTAFMIGAGTCMYAYITVDSITHIADEVPEPGRNIPWAMMSTVLTGMVTCIPYSITILFCTTDLNAVASSSIPIYTAYLQATSSSPVAALFTAWVIFFYCAAEFSCILTAGRLAYTFARAGGLPCSSFFMVVTNEMPLNATLGCCVFISLYGLIYIGSASAFNGLISIVIIALNICYVIPQGIVLLRGREAVLPRRAFALGKYIGPFCNAVAVLWVAVILVFFCLPLRLPTTVHDMNYVSVALAGFVALIVLGWWGGKRRTFIGPVCIPLFLPRSCSGLSSLTINIVALPQEIEFPHDRQNGMARVPDE</sequence>
<evidence type="ECO:0000256" key="4">
    <source>
        <dbReference type="ARBA" id="ARBA00022989"/>
    </source>
</evidence>
<dbReference type="EMBL" id="KZ825060">
    <property type="protein sequence ID" value="RAH58652.1"/>
    <property type="molecule type" value="Genomic_DNA"/>
</dbReference>
<proteinExistence type="predicted"/>
<dbReference type="GO" id="GO:0022857">
    <property type="term" value="F:transmembrane transporter activity"/>
    <property type="evidence" value="ECO:0007669"/>
    <property type="project" value="InterPro"/>
</dbReference>
<feature type="transmembrane region" description="Helical" evidence="6">
    <location>
        <begin position="161"/>
        <end position="183"/>
    </location>
</feature>
<feature type="transmembrane region" description="Helical" evidence="6">
    <location>
        <begin position="466"/>
        <end position="485"/>
    </location>
</feature>